<evidence type="ECO:0000259" key="4">
    <source>
        <dbReference type="PROSITE" id="PS50048"/>
    </source>
</evidence>
<feature type="domain" description="Zn(2)-C6 fungal-type" evidence="4">
    <location>
        <begin position="37"/>
        <end position="65"/>
    </location>
</feature>
<dbReference type="PROSITE" id="PS00463">
    <property type="entry name" value="ZN2_CY6_FUNGAL_1"/>
    <property type="match status" value="1"/>
</dbReference>
<dbReference type="EMBL" id="QVQW01000073">
    <property type="protein sequence ID" value="RKU41498.1"/>
    <property type="molecule type" value="Genomic_DNA"/>
</dbReference>
<dbReference type="InterPro" id="IPR007219">
    <property type="entry name" value="XnlR_reg_dom"/>
</dbReference>
<sequence length="1049" mass="117072">MTTLNTSGNGSLPAPKQLRFVNNQGQPPSKRRRVNAACLTCRRRKTRCAGEKPICSTCSKNGHVCLGFAEDVERKPQDENTTAMLEKNKGNINATVKDAKDVYSDPENVEHKPWKAGIMHRQRSSTLGNETDRRFSSHTVDIDEDRKTQDHERARKPTGRYTEQGSPSHEGGKRLDISSHDEDQRSDDRTSEQRHTESHRVPYFRYFGPTAIVPGFKRMVVNVPSRDRERRKSRGGSFSLFSSGSLPVQKDAVLKQPFQAETVPESPDDLPVYDPNDPADVDDLIIKLVKTFFLRLGCNYPFLQEATCLRMVKEKRLEPMLVDAMCALAARFALDNKTAAEKCDFGHIFAQRAKAATVDTFACPSVGAVQACLLMAYEGFGENQDSTLWMYLGVAIRMAVDLGLQKLVGVKYQGENDPWYTRNWKHSTSSNDGASGATHETDKDTPSPEEQKEIEAERTQTFWAVFILDRLISSGTGRPVTFRDGDFELSLPEPTIDAISGWPAPLPHFITIIHLYGRVSDVLNNIRDINDLSEDKMTRLAQMEYDLTCIYQNLDSRLVFSVNNFQKYVKFGQATTFMLLHCWFHAMIIVLNQPTLFGSSSRAQLQPDSHNLSISSAKTIAGILDFALVTDPKSFVGNPFISQPIFIAACALLMESAEKEPAEQQPPLWPETQFQRSVPALTRPPKSAKQSLLRSTANQDYQKCYISLQHLQKYWGGVECILTELEKRQKGVWDCDTFTSEEWESLKLPRRASLTRLAKLENPASPNLVPLAFSVTGTTNSPNPSLTLLYQNNVTTVPQETPSSTSSAPVSAAGSLKFDPVRQTFTESTVMSPPAYPQPNISAVRHQVQPATMKRISMSGATNSRGTSFLRYENLQAHNEDTRSHDNTNTMHIYQKETSYCQPSSSYTPLSQHPSSYQSPVLNGASSSSPSNSTVTDLGPSSYYSHSHPSNHQPPNQHDHSSDQGGFVHDGYHSYEYAFGQENWYSTTGSYFQPVQNSDGITLFHSHEIDIGQLGLSNDVPFGALVDYLPHTVLEILDNNLPGNPAEHT</sequence>
<feature type="compositionally biased region" description="Basic and acidic residues" evidence="3">
    <location>
        <begin position="130"/>
        <end position="155"/>
    </location>
</feature>
<dbReference type="InterPro" id="IPR036864">
    <property type="entry name" value="Zn2-C6_fun-type_DNA-bd_sf"/>
</dbReference>
<organism evidence="5 6">
    <name type="scientific">Coniochaeta pulveracea</name>
    <dbReference type="NCBI Taxonomy" id="177199"/>
    <lineage>
        <taxon>Eukaryota</taxon>
        <taxon>Fungi</taxon>
        <taxon>Dikarya</taxon>
        <taxon>Ascomycota</taxon>
        <taxon>Pezizomycotina</taxon>
        <taxon>Sordariomycetes</taxon>
        <taxon>Sordariomycetidae</taxon>
        <taxon>Coniochaetales</taxon>
        <taxon>Coniochaetaceae</taxon>
        <taxon>Coniochaeta</taxon>
    </lineage>
</organism>
<dbReference type="PANTHER" id="PTHR47783">
    <property type="entry name" value="ZN(II)2CYS6 TRANSCRIPTION FACTOR (EUROFUNG)-RELATED"/>
    <property type="match status" value="1"/>
</dbReference>
<dbReference type="PROSITE" id="PS50048">
    <property type="entry name" value="ZN2_CY6_FUNGAL_2"/>
    <property type="match status" value="1"/>
</dbReference>
<evidence type="ECO:0000256" key="3">
    <source>
        <dbReference type="SAM" id="MobiDB-lite"/>
    </source>
</evidence>
<evidence type="ECO:0000256" key="2">
    <source>
        <dbReference type="ARBA" id="ARBA00023242"/>
    </source>
</evidence>
<keyword evidence="1" id="KW-0479">Metal-binding</keyword>
<dbReference type="InterPro" id="IPR001138">
    <property type="entry name" value="Zn2Cys6_DnaBD"/>
</dbReference>
<dbReference type="SMART" id="SM00066">
    <property type="entry name" value="GAL4"/>
    <property type="match status" value="1"/>
</dbReference>
<dbReference type="SUPFAM" id="SSF57701">
    <property type="entry name" value="Zn2/Cys6 DNA-binding domain"/>
    <property type="match status" value="1"/>
</dbReference>
<dbReference type="Pfam" id="PF04082">
    <property type="entry name" value="Fungal_trans"/>
    <property type="match status" value="1"/>
</dbReference>
<reference evidence="5 6" key="1">
    <citation type="submission" date="2018-08" db="EMBL/GenBank/DDBJ databases">
        <title>Draft genome of the lignicolous fungus Coniochaeta pulveracea.</title>
        <authorList>
            <person name="Borstlap C.J."/>
            <person name="De Witt R.N."/>
            <person name="Botha A."/>
            <person name="Volschenk H."/>
        </authorList>
    </citation>
    <scope>NUCLEOTIDE SEQUENCE [LARGE SCALE GENOMIC DNA]</scope>
    <source>
        <strain evidence="5 6">CAB683</strain>
    </source>
</reference>
<keyword evidence="6" id="KW-1185">Reference proteome</keyword>
<dbReference type="Pfam" id="PF00172">
    <property type="entry name" value="Zn_clus"/>
    <property type="match status" value="1"/>
</dbReference>
<dbReference type="Proteomes" id="UP000275385">
    <property type="component" value="Unassembled WGS sequence"/>
</dbReference>
<comment type="caution">
    <text evidence="5">The sequence shown here is derived from an EMBL/GenBank/DDBJ whole genome shotgun (WGS) entry which is preliminary data.</text>
</comment>
<dbReference type="CDD" id="cd12148">
    <property type="entry name" value="fungal_TF_MHR"/>
    <property type="match status" value="1"/>
</dbReference>
<evidence type="ECO:0000256" key="1">
    <source>
        <dbReference type="ARBA" id="ARBA00022723"/>
    </source>
</evidence>
<name>A0A420Y1D6_9PEZI</name>
<keyword evidence="2" id="KW-0539">Nucleus</keyword>
<feature type="compositionally biased region" description="Basic and acidic residues" evidence="3">
    <location>
        <begin position="170"/>
        <end position="200"/>
    </location>
</feature>
<feature type="compositionally biased region" description="Low complexity" evidence="3">
    <location>
        <begin position="940"/>
        <end position="956"/>
    </location>
</feature>
<dbReference type="OrthoDB" id="2354469at2759"/>
<feature type="compositionally biased region" description="Polar residues" evidence="3">
    <location>
        <begin position="902"/>
        <end position="925"/>
    </location>
</feature>
<dbReference type="GO" id="GO:0003677">
    <property type="term" value="F:DNA binding"/>
    <property type="evidence" value="ECO:0007669"/>
    <property type="project" value="InterPro"/>
</dbReference>
<dbReference type="GO" id="GO:0000981">
    <property type="term" value="F:DNA-binding transcription factor activity, RNA polymerase II-specific"/>
    <property type="evidence" value="ECO:0007669"/>
    <property type="project" value="InterPro"/>
</dbReference>
<gene>
    <name evidence="5" type="ORF">DL546_001811</name>
</gene>
<dbReference type="CDD" id="cd00067">
    <property type="entry name" value="GAL4"/>
    <property type="match status" value="1"/>
</dbReference>
<accession>A0A420Y1D6</accession>
<feature type="region of interest" description="Disordered" evidence="3">
    <location>
        <begin position="902"/>
        <end position="967"/>
    </location>
</feature>
<dbReference type="STRING" id="177199.A0A420Y1D6"/>
<protein>
    <recommendedName>
        <fullName evidence="4">Zn(2)-C6 fungal-type domain-containing protein</fullName>
    </recommendedName>
</protein>
<feature type="region of interest" description="Disordered" evidence="3">
    <location>
        <begin position="422"/>
        <end position="454"/>
    </location>
</feature>
<dbReference type="AlphaFoldDB" id="A0A420Y1D6"/>
<feature type="compositionally biased region" description="Basic and acidic residues" evidence="3">
    <location>
        <begin position="439"/>
        <end position="454"/>
    </location>
</feature>
<evidence type="ECO:0000313" key="5">
    <source>
        <dbReference type="EMBL" id="RKU41498.1"/>
    </source>
</evidence>
<dbReference type="PANTHER" id="PTHR47783:SF1">
    <property type="entry name" value="ZN(II)2CYS6 TRANSCRIPTION FACTOR (EUROFUNG)"/>
    <property type="match status" value="1"/>
</dbReference>
<dbReference type="Gene3D" id="4.10.240.10">
    <property type="entry name" value="Zn(2)-C6 fungal-type DNA-binding domain"/>
    <property type="match status" value="1"/>
</dbReference>
<dbReference type="SMART" id="SM00906">
    <property type="entry name" value="Fungal_trans"/>
    <property type="match status" value="1"/>
</dbReference>
<feature type="region of interest" description="Disordered" evidence="3">
    <location>
        <begin position="118"/>
        <end position="201"/>
    </location>
</feature>
<dbReference type="GO" id="GO:0006351">
    <property type="term" value="P:DNA-templated transcription"/>
    <property type="evidence" value="ECO:0007669"/>
    <property type="project" value="InterPro"/>
</dbReference>
<evidence type="ECO:0000313" key="6">
    <source>
        <dbReference type="Proteomes" id="UP000275385"/>
    </source>
</evidence>
<feature type="region of interest" description="Disordered" evidence="3">
    <location>
        <begin position="1"/>
        <end position="32"/>
    </location>
</feature>
<dbReference type="GO" id="GO:0008270">
    <property type="term" value="F:zinc ion binding"/>
    <property type="evidence" value="ECO:0007669"/>
    <property type="project" value="InterPro"/>
</dbReference>
<feature type="compositionally biased region" description="Polar residues" evidence="3">
    <location>
        <begin position="1"/>
        <end position="10"/>
    </location>
</feature>
<proteinExistence type="predicted"/>